<comment type="caution">
    <text evidence="2">The sequence shown here is derived from an EMBL/GenBank/DDBJ whole genome shotgun (WGS) entry which is preliminary data.</text>
</comment>
<protein>
    <submittedName>
        <fullName evidence="2">Uncharacterized protein</fullName>
    </submittedName>
</protein>
<feature type="compositionally biased region" description="Polar residues" evidence="1">
    <location>
        <begin position="60"/>
        <end position="69"/>
    </location>
</feature>
<keyword evidence="3" id="KW-1185">Reference proteome</keyword>
<evidence type="ECO:0000313" key="2">
    <source>
        <dbReference type="EMBL" id="KAJ3551294.1"/>
    </source>
</evidence>
<proteinExistence type="predicted"/>
<accession>A0A9W8N2S6</accession>
<feature type="region of interest" description="Disordered" evidence="1">
    <location>
        <begin position="26"/>
        <end position="69"/>
    </location>
</feature>
<gene>
    <name evidence="2" type="ORF">NPX13_g11395</name>
</gene>
<feature type="compositionally biased region" description="Basic and acidic residues" evidence="1">
    <location>
        <begin position="49"/>
        <end position="59"/>
    </location>
</feature>
<dbReference type="EMBL" id="JANPWZ010003781">
    <property type="protein sequence ID" value="KAJ3551294.1"/>
    <property type="molecule type" value="Genomic_DNA"/>
</dbReference>
<dbReference type="AlphaFoldDB" id="A0A9W8N2S6"/>
<name>A0A9W8N2S6_9PEZI</name>
<evidence type="ECO:0000256" key="1">
    <source>
        <dbReference type="SAM" id="MobiDB-lite"/>
    </source>
</evidence>
<reference evidence="2" key="1">
    <citation type="submission" date="2022-07" db="EMBL/GenBank/DDBJ databases">
        <title>Genome Sequence of Xylaria arbuscula.</title>
        <authorList>
            <person name="Buettner E."/>
        </authorList>
    </citation>
    <scope>NUCLEOTIDE SEQUENCE</scope>
    <source>
        <strain evidence="2">VT107</strain>
    </source>
</reference>
<evidence type="ECO:0000313" key="3">
    <source>
        <dbReference type="Proteomes" id="UP001148614"/>
    </source>
</evidence>
<dbReference type="Proteomes" id="UP001148614">
    <property type="component" value="Unassembled WGS sequence"/>
</dbReference>
<sequence length="69" mass="7954">MHAELLLLVVKYAACYTSKDRNFESARKVSGLASTPLRNRSRRPLTYQEYRRPDMHEAQGSRSGQDLQV</sequence>
<organism evidence="2 3">
    <name type="scientific">Xylaria arbuscula</name>
    <dbReference type="NCBI Taxonomy" id="114810"/>
    <lineage>
        <taxon>Eukaryota</taxon>
        <taxon>Fungi</taxon>
        <taxon>Dikarya</taxon>
        <taxon>Ascomycota</taxon>
        <taxon>Pezizomycotina</taxon>
        <taxon>Sordariomycetes</taxon>
        <taxon>Xylariomycetidae</taxon>
        <taxon>Xylariales</taxon>
        <taxon>Xylariaceae</taxon>
        <taxon>Xylaria</taxon>
    </lineage>
</organism>